<dbReference type="EMBL" id="LR796582">
    <property type="protein sequence ID" value="CAB4153129.1"/>
    <property type="molecule type" value="Genomic_DNA"/>
</dbReference>
<reference evidence="2" key="1">
    <citation type="submission" date="2020-04" db="EMBL/GenBank/DDBJ databases">
        <authorList>
            <person name="Chiriac C."/>
            <person name="Salcher M."/>
            <person name="Ghai R."/>
            <person name="Kavagutti S V."/>
        </authorList>
    </citation>
    <scope>NUCLEOTIDE SEQUENCE</scope>
</reference>
<gene>
    <name evidence="2" type="ORF">UFOVP610_46</name>
</gene>
<name>A0A6J5NCF1_9CAUD</name>
<evidence type="ECO:0000256" key="1">
    <source>
        <dbReference type="SAM" id="Phobius"/>
    </source>
</evidence>
<proteinExistence type="predicted"/>
<keyword evidence="1" id="KW-0812">Transmembrane</keyword>
<accession>A0A6J5NCF1</accession>
<keyword evidence="1" id="KW-1133">Transmembrane helix</keyword>
<sequence>MSTQVDQELRINLVQTFNNGGKMLIENWPTAFTIMCFCITVYSVIDLLVNSEKIEKKDEPARN</sequence>
<keyword evidence="1" id="KW-0472">Membrane</keyword>
<evidence type="ECO:0000313" key="2">
    <source>
        <dbReference type="EMBL" id="CAB4153129.1"/>
    </source>
</evidence>
<organism evidence="2">
    <name type="scientific">uncultured Caudovirales phage</name>
    <dbReference type="NCBI Taxonomy" id="2100421"/>
    <lineage>
        <taxon>Viruses</taxon>
        <taxon>Duplodnaviria</taxon>
        <taxon>Heunggongvirae</taxon>
        <taxon>Uroviricota</taxon>
        <taxon>Caudoviricetes</taxon>
        <taxon>Peduoviridae</taxon>
        <taxon>Maltschvirus</taxon>
        <taxon>Maltschvirus maltsch</taxon>
    </lineage>
</organism>
<feature type="transmembrane region" description="Helical" evidence="1">
    <location>
        <begin position="28"/>
        <end position="49"/>
    </location>
</feature>
<protein>
    <submittedName>
        <fullName evidence="2">Uncharacterized protein</fullName>
    </submittedName>
</protein>